<reference evidence="1" key="1">
    <citation type="submission" date="2018-11" db="EMBL/GenBank/DDBJ databases">
        <authorList>
            <consortium name="Genoscope - CEA"/>
            <person name="William W."/>
        </authorList>
    </citation>
    <scope>NUCLEOTIDE SEQUENCE</scope>
</reference>
<sequence length="33" mass="3828">MQTFLSGCLIEERQEVVTEKVVCNKLKFITIVK</sequence>
<proteinExistence type="predicted"/>
<dbReference type="AlphaFoldDB" id="A0A3P6E8J6"/>
<gene>
    <name evidence="1" type="ORF">BOLC9T54275H</name>
</gene>
<evidence type="ECO:0000313" key="1">
    <source>
        <dbReference type="EMBL" id="VDD28952.1"/>
    </source>
</evidence>
<accession>A0A3P6E8J6</accession>
<organism evidence="1">
    <name type="scientific">Brassica oleracea</name>
    <name type="common">Wild cabbage</name>
    <dbReference type="NCBI Taxonomy" id="3712"/>
    <lineage>
        <taxon>Eukaryota</taxon>
        <taxon>Viridiplantae</taxon>
        <taxon>Streptophyta</taxon>
        <taxon>Embryophyta</taxon>
        <taxon>Tracheophyta</taxon>
        <taxon>Spermatophyta</taxon>
        <taxon>Magnoliopsida</taxon>
        <taxon>eudicotyledons</taxon>
        <taxon>Gunneridae</taxon>
        <taxon>Pentapetalae</taxon>
        <taxon>rosids</taxon>
        <taxon>malvids</taxon>
        <taxon>Brassicales</taxon>
        <taxon>Brassicaceae</taxon>
        <taxon>Brassiceae</taxon>
        <taxon>Brassica</taxon>
    </lineage>
</organism>
<dbReference type="EMBL" id="LR031875">
    <property type="protein sequence ID" value="VDD28952.1"/>
    <property type="molecule type" value="Genomic_DNA"/>
</dbReference>
<protein>
    <submittedName>
        <fullName evidence="1">Uncharacterized protein</fullName>
    </submittedName>
</protein>
<name>A0A3P6E8J6_BRAOL</name>